<evidence type="ECO:0000256" key="1">
    <source>
        <dbReference type="SAM" id="Phobius"/>
    </source>
</evidence>
<proteinExistence type="predicted"/>
<dbReference type="GeneID" id="9752220"/>
<protein>
    <submittedName>
        <fullName evidence="2">Uncharacterized protein</fullName>
    </submittedName>
</protein>
<keyword evidence="1" id="KW-1133">Transmembrane helix</keyword>
<dbReference type="Proteomes" id="UP000006681">
    <property type="component" value="Chromosome"/>
</dbReference>
<keyword evidence="1" id="KW-0472">Membrane</keyword>
<keyword evidence="3" id="KW-1185">Reference proteome</keyword>
<dbReference type="eggNOG" id="arCOG10466">
    <property type="taxonomic scope" value="Archaea"/>
</dbReference>
<evidence type="ECO:0000313" key="3">
    <source>
        <dbReference type="Proteomes" id="UP000006681"/>
    </source>
</evidence>
<evidence type="ECO:0000313" key="2">
    <source>
        <dbReference type="EMBL" id="ADN50674.1"/>
    </source>
</evidence>
<organism evidence="2 3">
    <name type="scientific">Vulcanisaeta distributa (strain DSM 14429 / JCM 11212 / NBRC 100878 / IC-017)</name>
    <dbReference type="NCBI Taxonomy" id="572478"/>
    <lineage>
        <taxon>Archaea</taxon>
        <taxon>Thermoproteota</taxon>
        <taxon>Thermoprotei</taxon>
        <taxon>Thermoproteales</taxon>
        <taxon>Thermoproteaceae</taxon>
        <taxon>Vulcanisaeta</taxon>
    </lineage>
</organism>
<dbReference type="AlphaFoldDB" id="E1QRV7"/>
<feature type="transmembrane region" description="Helical" evidence="1">
    <location>
        <begin position="12"/>
        <end position="29"/>
    </location>
</feature>
<dbReference type="EMBL" id="CP002100">
    <property type="protein sequence ID" value="ADN50674.1"/>
    <property type="molecule type" value="Genomic_DNA"/>
</dbReference>
<accession>E1QRV7</accession>
<reference evidence="2 3" key="1">
    <citation type="journal article" date="2010" name="Stand. Genomic Sci.">
        <title>Complete genome sequence of Vulcanisaeta distributa type strain (IC-017).</title>
        <authorList>
            <person name="Mavromatis K."/>
            <person name="Sikorski J."/>
            <person name="Pabst E."/>
            <person name="Teshima H."/>
            <person name="Lapidus A."/>
            <person name="Lucas S."/>
            <person name="Nolan M."/>
            <person name="Glavina Del Rio T."/>
            <person name="Cheng J.F."/>
            <person name="Bruce D."/>
            <person name="Goodwin L."/>
            <person name="Pitluck S."/>
            <person name="Liolios K."/>
            <person name="Ivanova N."/>
            <person name="Mikhailova N."/>
            <person name="Pati A."/>
            <person name="Chen A."/>
            <person name="Palaniappan K."/>
            <person name="Land M."/>
            <person name="Hauser L."/>
            <person name="Chang Y.J."/>
            <person name="Jeffries C.D."/>
            <person name="Rohde M."/>
            <person name="Spring S."/>
            <person name="Goker M."/>
            <person name="Wirth R."/>
            <person name="Woyke T."/>
            <person name="Bristow J."/>
            <person name="Eisen J.A."/>
            <person name="Markowitz V."/>
            <person name="Hugenholtz P."/>
            <person name="Klenk H.P."/>
            <person name="Kyrpides N.C."/>
        </authorList>
    </citation>
    <scope>NUCLEOTIDE SEQUENCE [LARGE SCALE GENOMIC DNA]</scope>
    <source>
        <strain evidence="3">DSM 14429 / JCM 11212 / NBRC 100878 / IC-017</strain>
    </source>
</reference>
<keyword evidence="1" id="KW-0812">Transmembrane</keyword>
<dbReference type="RefSeq" id="WP_013336399.1">
    <property type="nucleotide sequence ID" value="NC_014537.1"/>
</dbReference>
<dbReference type="OrthoDB" id="29040at2157"/>
<feature type="transmembrane region" description="Helical" evidence="1">
    <location>
        <begin position="59"/>
        <end position="81"/>
    </location>
</feature>
<reference evidence="3" key="2">
    <citation type="journal article" date="2010" name="Stand. Genomic Sci.">
        <title>Complete genome sequence of Vulcanisaeta distributa type strain (IC-017T).</title>
        <authorList>
            <person name="Mavromatis K."/>
            <person name="Sikorski J."/>
            <person name="Pabst E."/>
            <person name="Teshima H."/>
            <person name="Lapidus A."/>
            <person name="Lucas S."/>
            <person name="Nolan M."/>
            <person name="Glavina Del Rio T."/>
            <person name="Cheng J."/>
            <person name="Bruce D."/>
            <person name="Goodwin L."/>
            <person name="Pitluck S."/>
            <person name="Liolios K."/>
            <person name="Ivanova N."/>
            <person name="Mikhailova N."/>
            <person name="Pati A."/>
            <person name="Chen A."/>
            <person name="Palaniappan K."/>
            <person name="Land M."/>
            <person name="Hauser L."/>
            <person name="Chang Y."/>
            <person name="Jeffries C."/>
            <person name="Rohde M."/>
            <person name="Spring S."/>
            <person name="Goker M."/>
            <person name="Wirth R."/>
            <person name="Woyke T."/>
            <person name="Bristow J."/>
            <person name="Eisen J."/>
            <person name="Markowitz V."/>
            <person name="Hugenholtz P."/>
            <person name="Klenk H."/>
            <person name="Kyrpides N."/>
        </authorList>
    </citation>
    <scope>NUCLEOTIDE SEQUENCE [LARGE SCALE GENOMIC DNA]</scope>
    <source>
        <strain evidence="3">DSM 14429 / JCM 11212 / NBRC 100878 / IC-017</strain>
    </source>
</reference>
<name>E1QRV7_VULDI</name>
<dbReference type="HOGENOM" id="CLU_2217200_0_0_2"/>
<dbReference type="KEGG" id="vdi:Vdis_1288"/>
<sequence length="106" mass="11791">MNLGSIVKYANAAYAGLMIGLAVYFIVLIKHGYTFVPSGSISINQLYASGTLGPLMLGIIPWVIMVMIVATIFIILINMIYENSLRPKREVTKRKKEERGKGRSKK</sequence>
<gene>
    <name evidence="2" type="ordered locus">Vdis_1288</name>
</gene>